<organism evidence="1 2">
    <name type="scientific">Linderina macrospora</name>
    <dbReference type="NCBI Taxonomy" id="4868"/>
    <lineage>
        <taxon>Eukaryota</taxon>
        <taxon>Fungi</taxon>
        <taxon>Fungi incertae sedis</taxon>
        <taxon>Zoopagomycota</taxon>
        <taxon>Kickxellomycotina</taxon>
        <taxon>Kickxellomycetes</taxon>
        <taxon>Kickxellales</taxon>
        <taxon>Kickxellaceae</taxon>
        <taxon>Linderina</taxon>
    </lineage>
</organism>
<sequence>FVDEDTIDYALVHTGMLNEQPITMAEINEFEADVDPNDTSLIPEFGDDIFGYMRELEVKLMPDPRYMDRQHALSWSMRSILIEWLVQVHERFKLLPETLCLCVNFVDRFLSTKEVMVNRLQLVGAVSLLLAAKYEELRVPSIADMEFMVEKTYSGDEIRRAERYLLRTLNFDLGWPGPISFLRRISKADNYDVATRTLAKYLIEVTLVDERFIGVPCSKVAATAHYLAMRFLGHDDWTRAHAFYSGYFESELLPTARILLENLMHPRRHRAIFEKYSERKYMKASSFVYQWFTLHDPNSLLVPLKSDIAPENQVRGDKRSK</sequence>
<protein>
    <submittedName>
        <fullName evidence="1">B-type cyclin</fullName>
    </submittedName>
</protein>
<keyword evidence="2" id="KW-1185">Reference proteome</keyword>
<comment type="caution">
    <text evidence="1">The sequence shown here is derived from an EMBL/GenBank/DDBJ whole genome shotgun (WGS) entry which is preliminary data.</text>
</comment>
<proteinExistence type="predicted"/>
<dbReference type="EMBL" id="JANBPW010001115">
    <property type="protein sequence ID" value="KAJ1946059.1"/>
    <property type="molecule type" value="Genomic_DNA"/>
</dbReference>
<reference evidence="1" key="1">
    <citation type="submission" date="2022-07" db="EMBL/GenBank/DDBJ databases">
        <title>Phylogenomic reconstructions and comparative analyses of Kickxellomycotina fungi.</title>
        <authorList>
            <person name="Reynolds N.K."/>
            <person name="Stajich J.E."/>
            <person name="Barry K."/>
            <person name="Grigoriev I.V."/>
            <person name="Crous P."/>
            <person name="Smith M.E."/>
        </authorList>
    </citation>
    <scope>NUCLEOTIDE SEQUENCE</scope>
    <source>
        <strain evidence="1">NRRL 5244</strain>
    </source>
</reference>
<feature type="non-terminal residue" evidence="1">
    <location>
        <position position="1"/>
    </location>
</feature>
<evidence type="ECO:0000313" key="1">
    <source>
        <dbReference type="EMBL" id="KAJ1946059.1"/>
    </source>
</evidence>
<accession>A0ACC1JCC8</accession>
<evidence type="ECO:0000313" key="2">
    <source>
        <dbReference type="Proteomes" id="UP001150603"/>
    </source>
</evidence>
<dbReference type="Proteomes" id="UP001150603">
    <property type="component" value="Unassembled WGS sequence"/>
</dbReference>
<gene>
    <name evidence="1" type="primary">CLB4</name>
    <name evidence="1" type="ORF">FBU59_002131</name>
</gene>
<name>A0ACC1JCC8_9FUNG</name>